<dbReference type="Proteomes" id="UP001241110">
    <property type="component" value="Unassembled WGS sequence"/>
</dbReference>
<evidence type="ECO:0000313" key="2">
    <source>
        <dbReference type="EMBL" id="MDJ1483129.1"/>
    </source>
</evidence>
<dbReference type="EMBL" id="JASJOS010000010">
    <property type="protein sequence ID" value="MDJ1483129.1"/>
    <property type="molecule type" value="Genomic_DNA"/>
</dbReference>
<name>A0AAE3QUQ5_9BACT</name>
<feature type="region of interest" description="Disordered" evidence="1">
    <location>
        <begin position="1"/>
        <end position="24"/>
    </location>
</feature>
<feature type="compositionally biased region" description="Polar residues" evidence="1">
    <location>
        <begin position="1"/>
        <end position="23"/>
    </location>
</feature>
<gene>
    <name evidence="2" type="ORF">QNI16_21705</name>
</gene>
<protein>
    <submittedName>
        <fullName evidence="2">Uncharacterized protein</fullName>
    </submittedName>
</protein>
<comment type="caution">
    <text evidence="2">The sequence shown here is derived from an EMBL/GenBank/DDBJ whole genome shotgun (WGS) entry which is preliminary data.</text>
</comment>
<reference evidence="2" key="1">
    <citation type="submission" date="2023-05" db="EMBL/GenBank/DDBJ databases">
        <authorList>
            <person name="Zhang X."/>
        </authorList>
    </citation>
    <scope>NUCLEOTIDE SEQUENCE</scope>
    <source>
        <strain evidence="2">YF14B1</strain>
    </source>
</reference>
<evidence type="ECO:0000313" key="3">
    <source>
        <dbReference type="Proteomes" id="UP001241110"/>
    </source>
</evidence>
<dbReference type="RefSeq" id="WP_313982721.1">
    <property type="nucleotide sequence ID" value="NZ_JASJOS010000010.1"/>
</dbReference>
<accession>A0AAE3QUQ5</accession>
<proteinExistence type="predicted"/>
<evidence type="ECO:0000256" key="1">
    <source>
        <dbReference type="SAM" id="MobiDB-lite"/>
    </source>
</evidence>
<sequence length="191" mass="21604">MRAAKTQSNVASSSTVSQNTIPSSGPVVDAVQKAIQQDSRQPIIDKLIGSILKYGKNETEAVFEFNRLLTMSHDRFCYCLTLPIHTGNSKYFMNTINLLEGFRDLSTPAYYDQDTQGVLCNSAQDIALHIVDFYLSSKSVTWERIIQLHAEWSIALEFYLSAVARSHDQKFEFVIEQTQPLYDILQSLLAE</sequence>
<organism evidence="2 3">
    <name type="scientific">Xanthocytophaga flava</name>
    <dbReference type="NCBI Taxonomy" id="3048013"/>
    <lineage>
        <taxon>Bacteria</taxon>
        <taxon>Pseudomonadati</taxon>
        <taxon>Bacteroidota</taxon>
        <taxon>Cytophagia</taxon>
        <taxon>Cytophagales</taxon>
        <taxon>Rhodocytophagaceae</taxon>
        <taxon>Xanthocytophaga</taxon>
    </lineage>
</organism>
<dbReference type="AlphaFoldDB" id="A0AAE3QUQ5"/>